<evidence type="ECO:0000313" key="3">
    <source>
        <dbReference type="Proteomes" id="UP000198889"/>
    </source>
</evidence>
<dbReference type="Pfam" id="PF06186">
    <property type="entry name" value="DUF992"/>
    <property type="match status" value="1"/>
</dbReference>
<organism evidence="2 3">
    <name type="scientific">Ancylobacter rudongensis</name>
    <dbReference type="NCBI Taxonomy" id="177413"/>
    <lineage>
        <taxon>Bacteria</taxon>
        <taxon>Pseudomonadati</taxon>
        <taxon>Pseudomonadota</taxon>
        <taxon>Alphaproteobacteria</taxon>
        <taxon>Hyphomicrobiales</taxon>
        <taxon>Xanthobacteraceae</taxon>
        <taxon>Ancylobacter</taxon>
    </lineage>
</organism>
<keyword evidence="1" id="KW-0732">Signal</keyword>
<evidence type="ECO:0008006" key="4">
    <source>
        <dbReference type="Google" id="ProtNLM"/>
    </source>
</evidence>
<proteinExistence type="predicted"/>
<dbReference type="STRING" id="177413.SAMN05660859_3831"/>
<dbReference type="InterPro" id="IPR009333">
    <property type="entry name" value="DUF992"/>
</dbReference>
<feature type="signal peptide" evidence="1">
    <location>
        <begin position="1"/>
        <end position="22"/>
    </location>
</feature>
<accession>A0A1G4UF67</accession>
<evidence type="ECO:0000256" key="1">
    <source>
        <dbReference type="SAM" id="SignalP"/>
    </source>
</evidence>
<evidence type="ECO:0000313" key="2">
    <source>
        <dbReference type="EMBL" id="SCW92303.1"/>
    </source>
</evidence>
<gene>
    <name evidence="2" type="ORF">SAMN05660859_3831</name>
</gene>
<sequence>MKKTAFALATAALALSFVPASAAERVKAGVLVCNAGASIGMLIESKQELTCTYTPADNGPEQRYAGTIKNIGVELGVTGGGVLTWGVLALTKSVAPGALAGPYGGVTGDVALGVGIGANVLVGSDKSFALNPISVEGNVGASLALGVGGLNLRYVP</sequence>
<dbReference type="EMBL" id="FMTP01000007">
    <property type="protein sequence ID" value="SCW92303.1"/>
    <property type="molecule type" value="Genomic_DNA"/>
</dbReference>
<dbReference type="RefSeq" id="WP_091442935.1">
    <property type="nucleotide sequence ID" value="NZ_FMTP01000007.1"/>
</dbReference>
<feature type="chain" id="PRO_5011534095" description="DUF992 domain-containing protein" evidence="1">
    <location>
        <begin position="23"/>
        <end position="156"/>
    </location>
</feature>
<protein>
    <recommendedName>
        <fullName evidence="4">DUF992 domain-containing protein</fullName>
    </recommendedName>
</protein>
<dbReference type="Proteomes" id="UP000198889">
    <property type="component" value="Unassembled WGS sequence"/>
</dbReference>
<name>A0A1G4UF67_9HYPH</name>
<reference evidence="3" key="1">
    <citation type="submission" date="2016-10" db="EMBL/GenBank/DDBJ databases">
        <authorList>
            <person name="Varghese N."/>
            <person name="Submissions S."/>
        </authorList>
    </citation>
    <scope>NUCLEOTIDE SEQUENCE [LARGE SCALE GENOMIC DNA]</scope>
    <source>
        <strain evidence="3">CGMCC 1.1761</strain>
    </source>
</reference>
<dbReference type="AlphaFoldDB" id="A0A1G4UF67"/>
<keyword evidence="3" id="KW-1185">Reference proteome</keyword>